<gene>
    <name evidence="1" type="ORF">RPERSI_LOCUS25838</name>
</gene>
<feature type="non-terminal residue" evidence="1">
    <location>
        <position position="1"/>
    </location>
</feature>
<proteinExistence type="predicted"/>
<keyword evidence="2" id="KW-1185">Reference proteome</keyword>
<feature type="non-terminal residue" evidence="1">
    <location>
        <position position="40"/>
    </location>
</feature>
<evidence type="ECO:0000313" key="1">
    <source>
        <dbReference type="EMBL" id="CAG8822591.1"/>
    </source>
</evidence>
<sequence>IIPEERLGSISGGYSQSLTWSPELTSCLEEEYTIKNTQLK</sequence>
<comment type="caution">
    <text evidence="1">The sequence shown here is derived from an EMBL/GenBank/DDBJ whole genome shotgun (WGS) entry which is preliminary data.</text>
</comment>
<reference evidence="1" key="1">
    <citation type="submission" date="2021-06" db="EMBL/GenBank/DDBJ databases">
        <authorList>
            <person name="Kallberg Y."/>
            <person name="Tangrot J."/>
            <person name="Rosling A."/>
        </authorList>
    </citation>
    <scope>NUCLEOTIDE SEQUENCE</scope>
    <source>
        <strain evidence="1">MA461A</strain>
    </source>
</reference>
<accession>A0ACA9S3C0</accession>
<evidence type="ECO:0000313" key="2">
    <source>
        <dbReference type="Proteomes" id="UP000789920"/>
    </source>
</evidence>
<dbReference type="Proteomes" id="UP000789920">
    <property type="component" value="Unassembled WGS sequence"/>
</dbReference>
<name>A0ACA9S3C0_9GLOM</name>
<organism evidence="1 2">
    <name type="scientific">Racocetra persica</name>
    <dbReference type="NCBI Taxonomy" id="160502"/>
    <lineage>
        <taxon>Eukaryota</taxon>
        <taxon>Fungi</taxon>
        <taxon>Fungi incertae sedis</taxon>
        <taxon>Mucoromycota</taxon>
        <taxon>Glomeromycotina</taxon>
        <taxon>Glomeromycetes</taxon>
        <taxon>Diversisporales</taxon>
        <taxon>Gigasporaceae</taxon>
        <taxon>Racocetra</taxon>
    </lineage>
</organism>
<dbReference type="EMBL" id="CAJVQC010086463">
    <property type="protein sequence ID" value="CAG8822591.1"/>
    <property type="molecule type" value="Genomic_DNA"/>
</dbReference>
<protein>
    <submittedName>
        <fullName evidence="1">1634_t:CDS:1</fullName>
    </submittedName>
</protein>